<evidence type="ECO:0000256" key="3">
    <source>
        <dbReference type="ARBA" id="ARBA00023242"/>
    </source>
</evidence>
<evidence type="ECO:0000256" key="2">
    <source>
        <dbReference type="ARBA" id="ARBA00022884"/>
    </source>
</evidence>
<keyword evidence="2 4" id="KW-0694">RNA-binding</keyword>
<dbReference type="InterPro" id="IPR012677">
    <property type="entry name" value="Nucleotide-bd_a/b_plait_sf"/>
</dbReference>
<dbReference type="Gene3D" id="3.30.70.330">
    <property type="match status" value="1"/>
</dbReference>
<organism evidence="7 8">
    <name type="scientific">Escovopsis weberi</name>
    <dbReference type="NCBI Taxonomy" id="150374"/>
    <lineage>
        <taxon>Eukaryota</taxon>
        <taxon>Fungi</taxon>
        <taxon>Dikarya</taxon>
        <taxon>Ascomycota</taxon>
        <taxon>Pezizomycotina</taxon>
        <taxon>Sordariomycetes</taxon>
        <taxon>Hypocreomycetidae</taxon>
        <taxon>Hypocreales</taxon>
        <taxon>Hypocreaceae</taxon>
        <taxon>Escovopsis</taxon>
    </lineage>
</organism>
<name>A0A0M9VV65_ESCWE</name>
<gene>
    <name evidence="7" type="ORF">ESCO_006792</name>
</gene>
<evidence type="ECO:0000259" key="6">
    <source>
        <dbReference type="PROSITE" id="PS50102"/>
    </source>
</evidence>
<evidence type="ECO:0000313" key="7">
    <source>
        <dbReference type="EMBL" id="KOS20635.1"/>
    </source>
</evidence>
<dbReference type="PROSITE" id="PS50102">
    <property type="entry name" value="RRM"/>
    <property type="match status" value="1"/>
</dbReference>
<keyword evidence="7" id="KW-0687">Ribonucleoprotein</keyword>
<comment type="caution">
    <text evidence="7">The sequence shown here is derived from an EMBL/GenBank/DDBJ whole genome shotgun (WGS) entry which is preliminary data.</text>
</comment>
<dbReference type="PANTHER" id="PTHR13798:SF11">
    <property type="entry name" value="RNA-BINDING PROTEIN 7-RELATED"/>
    <property type="match status" value="1"/>
</dbReference>
<proteinExistence type="predicted"/>
<sequence>MAAELPISTVYVQNLEERVKPEVLTNALKTIFSEFGNVVDIVAKRNLKAKGQAFIIFDKPESANEAIEEVQGFELFGKPMRTALAKTRSDRSVEMNCTSDELDMHRRHRQAEKGNSPGWHT</sequence>
<protein>
    <submittedName>
        <fullName evidence="7">U1 small nuclear ribonucleoprotein A</fullName>
    </submittedName>
</protein>
<keyword evidence="3" id="KW-0539">Nucleus</keyword>
<dbReference type="GO" id="GO:1990904">
    <property type="term" value="C:ribonucleoprotein complex"/>
    <property type="evidence" value="ECO:0007669"/>
    <property type="project" value="UniProtKB-KW"/>
</dbReference>
<reference evidence="7 8" key="1">
    <citation type="submission" date="2015-07" db="EMBL/GenBank/DDBJ databases">
        <title>The genome of the fungus Escovopsis weberi, a specialized disease agent of ant agriculture.</title>
        <authorList>
            <person name="de Man T.J."/>
            <person name="Stajich J.E."/>
            <person name="Kubicek C.P."/>
            <person name="Chenthamara K."/>
            <person name="Atanasova L."/>
            <person name="Druzhinina I.S."/>
            <person name="Birnbaum S."/>
            <person name="Barribeau S.M."/>
            <person name="Teiling C."/>
            <person name="Suen G."/>
            <person name="Currie C."/>
            <person name="Gerardo N.M."/>
        </authorList>
    </citation>
    <scope>NUCLEOTIDE SEQUENCE [LARGE SCALE GENOMIC DNA]</scope>
</reference>
<feature type="domain" description="RRM" evidence="6">
    <location>
        <begin position="8"/>
        <end position="87"/>
    </location>
</feature>
<dbReference type="GO" id="GO:0003723">
    <property type="term" value="F:RNA binding"/>
    <property type="evidence" value="ECO:0007669"/>
    <property type="project" value="UniProtKB-UniRule"/>
</dbReference>
<dbReference type="PANTHER" id="PTHR13798">
    <property type="entry name" value="RNA BINDING MOTIF RBM PROTEIN -RELATED"/>
    <property type="match status" value="1"/>
</dbReference>
<dbReference type="FunFam" id="3.30.70.330:FF:000039">
    <property type="entry name" value="U1 small nuclear ribonucleoprotein A"/>
    <property type="match status" value="1"/>
</dbReference>
<evidence type="ECO:0000313" key="8">
    <source>
        <dbReference type="Proteomes" id="UP000053831"/>
    </source>
</evidence>
<dbReference type="STRING" id="150374.A0A0M9VV65"/>
<dbReference type="GO" id="GO:0005654">
    <property type="term" value="C:nucleoplasm"/>
    <property type="evidence" value="ECO:0007669"/>
    <property type="project" value="UniProtKB-SubCell"/>
</dbReference>
<dbReference type="EMBL" id="LGSR01000015">
    <property type="protein sequence ID" value="KOS20635.1"/>
    <property type="molecule type" value="Genomic_DNA"/>
</dbReference>
<dbReference type="SMART" id="SM00360">
    <property type="entry name" value="RRM"/>
    <property type="match status" value="1"/>
</dbReference>
<evidence type="ECO:0000256" key="5">
    <source>
        <dbReference type="SAM" id="MobiDB-lite"/>
    </source>
</evidence>
<dbReference type="Pfam" id="PF00076">
    <property type="entry name" value="RRM_1"/>
    <property type="match status" value="1"/>
</dbReference>
<comment type="subcellular location">
    <subcellularLocation>
        <location evidence="1">Nucleus</location>
        <location evidence="1">Nucleoplasm</location>
    </subcellularLocation>
</comment>
<dbReference type="InterPro" id="IPR052285">
    <property type="entry name" value="NEXT_complex_subunit"/>
</dbReference>
<dbReference type="SUPFAM" id="SSF54928">
    <property type="entry name" value="RNA-binding domain, RBD"/>
    <property type="match status" value="1"/>
</dbReference>
<dbReference type="OrthoDB" id="266020at2759"/>
<dbReference type="AlphaFoldDB" id="A0A0M9VV65"/>
<evidence type="ECO:0000256" key="4">
    <source>
        <dbReference type="PROSITE-ProRule" id="PRU00176"/>
    </source>
</evidence>
<dbReference type="InterPro" id="IPR000504">
    <property type="entry name" value="RRM_dom"/>
</dbReference>
<accession>A0A0M9VV65</accession>
<dbReference type="InterPro" id="IPR035979">
    <property type="entry name" value="RBD_domain_sf"/>
</dbReference>
<keyword evidence="8" id="KW-1185">Reference proteome</keyword>
<feature type="region of interest" description="Disordered" evidence="5">
    <location>
        <begin position="101"/>
        <end position="121"/>
    </location>
</feature>
<dbReference type="Proteomes" id="UP000053831">
    <property type="component" value="Unassembled WGS sequence"/>
</dbReference>
<evidence type="ECO:0000256" key="1">
    <source>
        <dbReference type="ARBA" id="ARBA00004642"/>
    </source>
</evidence>